<evidence type="ECO:0000256" key="1">
    <source>
        <dbReference type="SAM" id="MobiDB-lite"/>
    </source>
</evidence>
<evidence type="ECO:0000313" key="3">
    <source>
        <dbReference type="Proteomes" id="UP000216300"/>
    </source>
</evidence>
<dbReference type="Proteomes" id="UP000216300">
    <property type="component" value="Unassembled WGS sequence"/>
</dbReference>
<dbReference type="RefSeq" id="WP_094455918.1">
    <property type="nucleotide sequence ID" value="NZ_NMVJ01000011.1"/>
</dbReference>
<comment type="caution">
    <text evidence="2">The sequence shown here is derived from an EMBL/GenBank/DDBJ whole genome shotgun (WGS) entry which is preliminary data.</text>
</comment>
<accession>A0A255ECD3</accession>
<dbReference type="EMBL" id="NMVJ01000011">
    <property type="protein sequence ID" value="OYN88591.1"/>
    <property type="molecule type" value="Genomic_DNA"/>
</dbReference>
<dbReference type="AlphaFoldDB" id="A0A255ECD3"/>
<gene>
    <name evidence="2" type="ORF">CGZ91_13355</name>
</gene>
<evidence type="ECO:0000313" key="2">
    <source>
        <dbReference type="EMBL" id="OYN88591.1"/>
    </source>
</evidence>
<name>A0A255ECD3_9ACTN</name>
<sequence length="350" mass="37448">MPSFEVDTRHLTHTVAPRFMQMESFYSSIGNWSRQWLVNEVEDSSGFHADGKELVANANEALSTFFGDQIDFWIGSAQEILQTAYLYDSTEQSQLEEMDASFSDWSSSPVAEDSATPRADIGPDVPEPTISNPFDELHTPSPQIAVDIADAVTSTLGDAISPSGVAAWVCRQVFGSDPLTWLKDQLGPDWRDISRAADWMDTAGNMQGAINHHAAEAAWCVTDRWSGYAAEDAKAQMRRGSEVADDAPGIMRAIGKDIQTLASEVYALATLVGTAIGSALDALASAIFPPLLPLAVSRVLSVLGEVLTLLGIGIAALWDLITGAQGNIDDLRNIPAVAGSATSYDNPTVG</sequence>
<proteinExistence type="predicted"/>
<protein>
    <submittedName>
        <fullName evidence="2">Uncharacterized protein</fullName>
    </submittedName>
</protein>
<dbReference type="OrthoDB" id="3692598at2"/>
<keyword evidence="3" id="KW-1185">Reference proteome</keyword>
<reference evidence="2 3" key="1">
    <citation type="submission" date="2017-07" db="EMBL/GenBank/DDBJ databases">
        <title>Draft whole genome sequences of clinical Proprionibacteriaceae strains.</title>
        <authorList>
            <person name="Bernier A.-M."/>
            <person name="Bernard K."/>
            <person name="Domingo M.-C."/>
        </authorList>
    </citation>
    <scope>NUCLEOTIDE SEQUENCE [LARGE SCALE GENOMIC DNA]</scope>
    <source>
        <strain evidence="2 3">NML 150081</strain>
    </source>
</reference>
<organism evidence="2 3">
    <name type="scientific">Parenemella sanctibonifatiensis</name>
    <dbReference type="NCBI Taxonomy" id="2016505"/>
    <lineage>
        <taxon>Bacteria</taxon>
        <taxon>Bacillati</taxon>
        <taxon>Actinomycetota</taxon>
        <taxon>Actinomycetes</taxon>
        <taxon>Propionibacteriales</taxon>
        <taxon>Propionibacteriaceae</taxon>
        <taxon>Parenemella</taxon>
    </lineage>
</organism>
<feature type="region of interest" description="Disordered" evidence="1">
    <location>
        <begin position="98"/>
        <end position="138"/>
    </location>
</feature>